<dbReference type="AlphaFoldDB" id="L7FQW1"/>
<dbReference type="SUPFAM" id="SSF52540">
    <property type="entry name" value="P-loop containing nucleoside triphosphate hydrolases"/>
    <property type="match status" value="1"/>
</dbReference>
<dbReference type="GeneID" id="14894334"/>
<evidence type="ECO:0000313" key="11">
    <source>
        <dbReference type="EMBL" id="ELP95349.1"/>
    </source>
</evidence>
<dbReference type="OrthoDB" id="265044at2759"/>
<dbReference type="PANTHER" id="PTHR24072">
    <property type="entry name" value="RHO FAMILY GTPASE"/>
    <property type="match status" value="1"/>
</dbReference>
<dbReference type="Proteomes" id="UP000014680">
    <property type="component" value="Unassembled WGS sequence"/>
</dbReference>
<reference evidence="11 12" key="1">
    <citation type="submission" date="2012-10" db="EMBL/GenBank/DDBJ databases">
        <authorList>
            <person name="Zafar N."/>
            <person name="Inman J."/>
            <person name="Hall N."/>
            <person name="Lorenzi H."/>
            <person name="Caler E."/>
        </authorList>
    </citation>
    <scope>NUCLEOTIDE SEQUENCE [LARGE SCALE GENOMIC DNA]</scope>
    <source>
        <strain evidence="11 12">IP1</strain>
    </source>
</reference>
<evidence type="ECO:0000256" key="3">
    <source>
        <dbReference type="ARBA" id="ARBA00011984"/>
    </source>
</evidence>
<keyword evidence="8" id="KW-0342">GTP-binding</keyword>
<dbReference type="GO" id="GO:0003925">
    <property type="term" value="F:G protein activity"/>
    <property type="evidence" value="ECO:0007669"/>
    <property type="project" value="UniProtKB-EC"/>
</dbReference>
<dbReference type="GO" id="GO:0005856">
    <property type="term" value="C:cytoskeleton"/>
    <property type="evidence" value="ECO:0007669"/>
    <property type="project" value="UniProtKB-SubCell"/>
</dbReference>
<dbReference type="KEGG" id="eiv:EIN_481190"/>
<keyword evidence="4" id="KW-0479">Metal-binding</keyword>
<evidence type="ECO:0000256" key="1">
    <source>
        <dbReference type="ARBA" id="ARBA00001946"/>
    </source>
</evidence>
<dbReference type="GO" id="GO:0046872">
    <property type="term" value="F:metal ion binding"/>
    <property type="evidence" value="ECO:0007669"/>
    <property type="project" value="UniProtKB-KW"/>
</dbReference>
<protein>
    <recommendedName>
        <fullName evidence="3">small monomeric GTPase</fullName>
        <ecNumber evidence="3">3.6.5.2</ecNumber>
    </recommendedName>
</protein>
<evidence type="ECO:0000256" key="9">
    <source>
        <dbReference type="ARBA" id="ARBA00023212"/>
    </source>
</evidence>
<evidence type="ECO:0000256" key="4">
    <source>
        <dbReference type="ARBA" id="ARBA00022723"/>
    </source>
</evidence>
<proteinExistence type="predicted"/>
<dbReference type="SMART" id="SM00173">
    <property type="entry name" value="RAS"/>
    <property type="match status" value="1"/>
</dbReference>
<organism evidence="11 12">
    <name type="scientific">Entamoeba invadens IP1</name>
    <dbReference type="NCBI Taxonomy" id="370355"/>
    <lineage>
        <taxon>Eukaryota</taxon>
        <taxon>Amoebozoa</taxon>
        <taxon>Evosea</taxon>
        <taxon>Archamoebae</taxon>
        <taxon>Mastigamoebida</taxon>
        <taxon>Entamoebidae</taxon>
        <taxon>Entamoeba</taxon>
    </lineage>
</organism>
<evidence type="ECO:0000256" key="2">
    <source>
        <dbReference type="ARBA" id="ARBA00004245"/>
    </source>
</evidence>
<dbReference type="VEuPathDB" id="AmoebaDB:EIN_481190"/>
<keyword evidence="7" id="KW-0460">Magnesium</keyword>
<keyword evidence="5" id="KW-0547">Nucleotide-binding</keyword>
<dbReference type="RefSeq" id="XP_004262120.1">
    <property type="nucleotide sequence ID" value="XM_004262072.1"/>
</dbReference>
<gene>
    <name evidence="11" type="ORF">EIN_481190</name>
</gene>
<dbReference type="Pfam" id="PF00071">
    <property type="entry name" value="Ras"/>
    <property type="match status" value="1"/>
</dbReference>
<comment type="cofactor">
    <cofactor evidence="1">
        <name>Mg(2+)</name>
        <dbReference type="ChEBI" id="CHEBI:18420"/>
    </cofactor>
</comment>
<dbReference type="InterPro" id="IPR003578">
    <property type="entry name" value="Small_GTPase_Rho"/>
</dbReference>
<dbReference type="SMART" id="SM00174">
    <property type="entry name" value="RHO"/>
    <property type="match status" value="1"/>
</dbReference>
<keyword evidence="6" id="KW-0378">Hydrolase</keyword>
<dbReference type="PROSITE" id="PS51419">
    <property type="entry name" value="RAB"/>
    <property type="match status" value="1"/>
</dbReference>
<dbReference type="EMBL" id="KB206133">
    <property type="protein sequence ID" value="ELP95349.1"/>
    <property type="molecule type" value="Genomic_DNA"/>
</dbReference>
<evidence type="ECO:0000256" key="10">
    <source>
        <dbReference type="SAM" id="SignalP"/>
    </source>
</evidence>
<evidence type="ECO:0000256" key="5">
    <source>
        <dbReference type="ARBA" id="ARBA00022741"/>
    </source>
</evidence>
<keyword evidence="9" id="KW-0206">Cytoskeleton</keyword>
<dbReference type="GO" id="GO:0005525">
    <property type="term" value="F:GTP binding"/>
    <property type="evidence" value="ECO:0007669"/>
    <property type="project" value="UniProtKB-KW"/>
</dbReference>
<dbReference type="InterPro" id="IPR027417">
    <property type="entry name" value="P-loop_NTPase"/>
</dbReference>
<accession>L7FQW1</accession>
<dbReference type="Gene3D" id="3.40.50.300">
    <property type="entry name" value="P-loop containing nucleotide triphosphate hydrolases"/>
    <property type="match status" value="1"/>
</dbReference>
<dbReference type="PRINTS" id="PR00449">
    <property type="entry name" value="RASTRNSFRMNG"/>
</dbReference>
<feature type="chain" id="PRO_5003973652" description="small monomeric GTPase" evidence="10">
    <location>
        <begin position="19"/>
        <end position="204"/>
    </location>
</feature>
<dbReference type="GO" id="GO:0007264">
    <property type="term" value="P:small GTPase-mediated signal transduction"/>
    <property type="evidence" value="ECO:0007669"/>
    <property type="project" value="InterPro"/>
</dbReference>
<dbReference type="EC" id="3.6.5.2" evidence="3"/>
<evidence type="ECO:0000256" key="8">
    <source>
        <dbReference type="ARBA" id="ARBA00023134"/>
    </source>
</evidence>
<dbReference type="InterPro" id="IPR001806">
    <property type="entry name" value="Small_GTPase"/>
</dbReference>
<sequence length="204" mass="23805">MQFLTLFIFFVFIGDEMCGKTQLINCLCDKPYYEEYEPTLEDSYMVTLYGEATIQTALLDTSGRSEYASLVDSTIRIADCILLCFSLYTDKSTCFTKTRIEHIRQLYKIAPVVLIGTMFDLREDKIKNMTLYYDDNSYKNNYIKTIYGITFANEIGALSYIECSAKEKFNIELIKNKINEFAQEKILRDNKKTLKYSKNKLIYS</sequence>
<comment type="subcellular location">
    <subcellularLocation>
        <location evidence="2">Cytoplasm</location>
        <location evidence="2">Cytoskeleton</location>
    </subcellularLocation>
</comment>
<name>L7FQW1_ENTIV</name>
<evidence type="ECO:0000313" key="12">
    <source>
        <dbReference type="Proteomes" id="UP000014680"/>
    </source>
</evidence>
<dbReference type="SMART" id="SM00175">
    <property type="entry name" value="RAB"/>
    <property type="match status" value="1"/>
</dbReference>
<keyword evidence="9" id="KW-0963">Cytoplasm</keyword>
<keyword evidence="12" id="KW-1185">Reference proteome</keyword>
<feature type="signal peptide" evidence="10">
    <location>
        <begin position="1"/>
        <end position="18"/>
    </location>
</feature>
<keyword evidence="10" id="KW-0732">Signal</keyword>
<evidence type="ECO:0000256" key="6">
    <source>
        <dbReference type="ARBA" id="ARBA00022801"/>
    </source>
</evidence>
<evidence type="ECO:0000256" key="7">
    <source>
        <dbReference type="ARBA" id="ARBA00022842"/>
    </source>
</evidence>